<dbReference type="InterPro" id="IPR023907">
    <property type="entry name" value="Non-F420_Flavin_OxRdtase"/>
</dbReference>
<dbReference type="STRING" id="137658.SAMN05216186_11189"/>
<reference evidence="3 4" key="1">
    <citation type="submission" date="2016-10" db="EMBL/GenBank/DDBJ databases">
        <authorList>
            <person name="de Groot N.N."/>
        </authorList>
    </citation>
    <scope>NUCLEOTIDE SEQUENCE [LARGE SCALE GENOMIC DNA]</scope>
    <source>
        <strain evidence="3 4">JCM 21544</strain>
    </source>
</reference>
<sequence length="319" mass="35559">MTPIGYHASHEQFSPSELLRHLQAAAEAGFASGMCSDHFHPWSEKQGHSGFAWAWLGTALQATPLDLGVVNAPIFRYHPALIAQAAATLTEMFPGRFWLAVGSGEAINEGILGRHWPLKETRNAMLREAVDIIRALWNGEEVTHHGLITVERARLYSLPDEAPRLFAAALTLETARWAGEWADGLITVSSEPEAQQRLIDAFREGGGEGKPLYLQVKLSYAADEATALAGAHDQWRTNALPGELSQNLCHPRQFELATAHLRPEDMHRSVRISASPARHLDWLQGDIEQGFDRLYLHNVNREQRTFIETFASEVLPQLR</sequence>
<dbReference type="OrthoDB" id="180193at2"/>
<dbReference type="InterPro" id="IPR019945">
    <property type="entry name" value="F420_G6P_DH-rel"/>
</dbReference>
<proteinExistence type="predicted"/>
<dbReference type="Pfam" id="PF00296">
    <property type="entry name" value="Bac_luciferase"/>
    <property type="match status" value="1"/>
</dbReference>
<evidence type="ECO:0000313" key="3">
    <source>
        <dbReference type="EMBL" id="SDK86937.1"/>
    </source>
</evidence>
<dbReference type="Proteomes" id="UP000198706">
    <property type="component" value="Unassembled WGS sequence"/>
</dbReference>
<dbReference type="NCBIfam" id="TIGR03557">
    <property type="entry name" value="F420_G6P_family"/>
    <property type="match status" value="1"/>
</dbReference>
<dbReference type="InterPro" id="IPR036661">
    <property type="entry name" value="Luciferase-like_sf"/>
</dbReference>
<evidence type="ECO:0000259" key="2">
    <source>
        <dbReference type="Pfam" id="PF00296"/>
    </source>
</evidence>
<dbReference type="EMBL" id="FNFD01000011">
    <property type="protein sequence ID" value="SDK86937.1"/>
    <property type="molecule type" value="Genomic_DNA"/>
</dbReference>
<dbReference type="GO" id="GO:0016705">
    <property type="term" value="F:oxidoreductase activity, acting on paired donors, with incorporation or reduction of molecular oxygen"/>
    <property type="evidence" value="ECO:0007669"/>
    <property type="project" value="InterPro"/>
</dbReference>
<keyword evidence="1" id="KW-0560">Oxidoreductase</keyword>
<dbReference type="CDD" id="cd01097">
    <property type="entry name" value="Tetrahydromethanopterin_reductase"/>
    <property type="match status" value="1"/>
</dbReference>
<keyword evidence="4" id="KW-1185">Reference proteome</keyword>
<dbReference type="InterPro" id="IPR050564">
    <property type="entry name" value="F420-G6PD/mer"/>
</dbReference>
<dbReference type="AlphaFoldDB" id="A0A1G9FF27"/>
<dbReference type="InterPro" id="IPR011251">
    <property type="entry name" value="Luciferase-like_dom"/>
</dbReference>
<dbReference type="RefSeq" id="WP_084336564.1">
    <property type="nucleotide sequence ID" value="NZ_FNFD01000011.1"/>
</dbReference>
<dbReference type="PANTHER" id="PTHR43244:SF1">
    <property type="entry name" value="5,10-METHYLENETETRAHYDROMETHANOPTERIN REDUCTASE"/>
    <property type="match status" value="1"/>
</dbReference>
<dbReference type="NCBIfam" id="TIGR03885">
    <property type="entry name" value="flavin_revert"/>
    <property type="match status" value="1"/>
</dbReference>
<evidence type="ECO:0000256" key="1">
    <source>
        <dbReference type="ARBA" id="ARBA00023002"/>
    </source>
</evidence>
<dbReference type="SUPFAM" id="SSF51679">
    <property type="entry name" value="Bacterial luciferase-like"/>
    <property type="match status" value="1"/>
</dbReference>
<protein>
    <submittedName>
        <fullName evidence="3">Probable non-F420 flavinoid oxidoreductase</fullName>
    </submittedName>
</protein>
<accession>A0A1G9FF27</accession>
<dbReference type="PANTHER" id="PTHR43244">
    <property type="match status" value="1"/>
</dbReference>
<evidence type="ECO:0000313" key="4">
    <source>
        <dbReference type="Proteomes" id="UP000198706"/>
    </source>
</evidence>
<organism evidence="3 4">
    <name type="scientific">Pseudomonas indica</name>
    <dbReference type="NCBI Taxonomy" id="137658"/>
    <lineage>
        <taxon>Bacteria</taxon>
        <taxon>Pseudomonadati</taxon>
        <taxon>Pseudomonadota</taxon>
        <taxon>Gammaproteobacteria</taxon>
        <taxon>Pseudomonadales</taxon>
        <taxon>Pseudomonadaceae</taxon>
        <taxon>Pseudomonas</taxon>
    </lineage>
</organism>
<name>A0A1G9FF27_9PSED</name>
<gene>
    <name evidence="3" type="ORF">SAMN05216186_11189</name>
</gene>
<feature type="domain" description="Luciferase-like" evidence="2">
    <location>
        <begin position="7"/>
        <end position="291"/>
    </location>
</feature>
<dbReference type="Gene3D" id="3.20.20.30">
    <property type="entry name" value="Luciferase-like domain"/>
    <property type="match status" value="1"/>
</dbReference>